<accession>A0A238KUA5</accession>
<proteinExistence type="predicted"/>
<gene>
    <name evidence="1" type="ORF">PEV8663_03102</name>
</gene>
<keyword evidence="2" id="KW-1185">Reference proteome</keyword>
<dbReference type="Proteomes" id="UP000220836">
    <property type="component" value="Unassembled WGS sequence"/>
</dbReference>
<sequence>MDSLQDGFGGLFVGERPGWAFPFLADSSAVSRDP</sequence>
<organism evidence="1 2">
    <name type="scientific">Pelagimonas varians</name>
    <dbReference type="NCBI Taxonomy" id="696760"/>
    <lineage>
        <taxon>Bacteria</taxon>
        <taxon>Pseudomonadati</taxon>
        <taxon>Pseudomonadota</taxon>
        <taxon>Alphaproteobacteria</taxon>
        <taxon>Rhodobacterales</taxon>
        <taxon>Roseobacteraceae</taxon>
        <taxon>Pelagimonas</taxon>
    </lineage>
</organism>
<reference evidence="1 2" key="1">
    <citation type="submission" date="2017-05" db="EMBL/GenBank/DDBJ databases">
        <authorList>
            <person name="Song R."/>
            <person name="Chenine A.L."/>
            <person name="Ruprecht R.M."/>
        </authorList>
    </citation>
    <scope>NUCLEOTIDE SEQUENCE [LARGE SCALE GENOMIC DNA]</scope>
    <source>
        <strain evidence="1 2">CECT 8663</strain>
    </source>
</reference>
<protein>
    <submittedName>
        <fullName evidence="1">Uncharacterized protein</fullName>
    </submittedName>
</protein>
<name>A0A238KUA5_9RHOB</name>
<evidence type="ECO:0000313" key="2">
    <source>
        <dbReference type="Proteomes" id="UP000220836"/>
    </source>
</evidence>
<evidence type="ECO:0000313" key="1">
    <source>
        <dbReference type="EMBL" id="SMX45742.1"/>
    </source>
</evidence>
<dbReference type="EMBL" id="FXYH01000012">
    <property type="protein sequence ID" value="SMX45742.1"/>
    <property type="molecule type" value="Genomic_DNA"/>
</dbReference>
<dbReference type="AlphaFoldDB" id="A0A238KUA5"/>